<dbReference type="Proteomes" id="UP000436088">
    <property type="component" value="Unassembled WGS sequence"/>
</dbReference>
<evidence type="ECO:0000313" key="2">
    <source>
        <dbReference type="EMBL" id="KAE8690159.1"/>
    </source>
</evidence>
<feature type="domain" description="Reverse transcriptase Ty1/copia-type" evidence="1">
    <location>
        <begin position="181"/>
        <end position="225"/>
    </location>
</feature>
<proteinExistence type="predicted"/>
<accession>A0A6A2ZFN7</accession>
<dbReference type="PANTHER" id="PTHR11439:SF517">
    <property type="entry name" value="CYSTEINE-RICH RLK (RECEPTOR-LIKE PROTEIN KINASE) 8"/>
    <property type="match status" value="1"/>
</dbReference>
<organism evidence="2 3">
    <name type="scientific">Hibiscus syriacus</name>
    <name type="common">Rose of Sharon</name>
    <dbReference type="NCBI Taxonomy" id="106335"/>
    <lineage>
        <taxon>Eukaryota</taxon>
        <taxon>Viridiplantae</taxon>
        <taxon>Streptophyta</taxon>
        <taxon>Embryophyta</taxon>
        <taxon>Tracheophyta</taxon>
        <taxon>Spermatophyta</taxon>
        <taxon>Magnoliopsida</taxon>
        <taxon>eudicotyledons</taxon>
        <taxon>Gunneridae</taxon>
        <taxon>Pentapetalae</taxon>
        <taxon>rosids</taxon>
        <taxon>malvids</taxon>
        <taxon>Malvales</taxon>
        <taxon>Malvaceae</taxon>
        <taxon>Malvoideae</taxon>
        <taxon>Hibiscus</taxon>
    </lineage>
</organism>
<dbReference type="PANTHER" id="PTHR11439">
    <property type="entry name" value="GAG-POL-RELATED RETROTRANSPOSON"/>
    <property type="match status" value="1"/>
</dbReference>
<dbReference type="AlphaFoldDB" id="A0A6A2ZFN7"/>
<dbReference type="Pfam" id="PF07727">
    <property type="entry name" value="RVT_2"/>
    <property type="match status" value="2"/>
</dbReference>
<sequence length="479" mass="54824">MTYIKILLLRYYKSKDIDALTLDELQKEEVEVKEGEEVTEIVGIDMVVGMHNQMIKGEDEINNLTSQRGAIAVVPMSYNRLFPLVIDCVQPCLMAKGKDNSWLWHYRYGHLNFGGERKQPLEQQSQATLEIEDPSNEVPTTIEVEVAEPCPSRIRWRPAWMGDFKVTGIAMDEEISSIERNDTWELTELPKGHKKIGVKWVYKTKLKENGEVDRYKACLVVKGYNSTFLPIFQLDVKLAFSYGELQEHCDEGKMLIVSLYVDELIFAGNSGSMFKEFKNSMMAEFEMSDLDMIHPFQGIKVVQSADGIFLSQKKYNQDILSRFDMKDCTPANTPIKYGLKLNKEGKEVDNTLYKQIVGSLMYLSGTRPDIMYSVSLINMFMENPTEMHLLASKRIFVTFKKRRTLDCYVFMMGTEAVSWSSKKQSIVTLPTTDAVSWSSKKQSIVTLSTTDAEFVAATACACQAIWLRKILEELKFKRI</sequence>
<keyword evidence="3" id="KW-1185">Reference proteome</keyword>
<evidence type="ECO:0000313" key="3">
    <source>
        <dbReference type="Proteomes" id="UP000436088"/>
    </source>
</evidence>
<reference evidence="2" key="1">
    <citation type="submission" date="2019-09" db="EMBL/GenBank/DDBJ databases">
        <title>Draft genome information of white flower Hibiscus syriacus.</title>
        <authorList>
            <person name="Kim Y.-M."/>
        </authorList>
    </citation>
    <scope>NUCLEOTIDE SEQUENCE [LARGE SCALE GENOMIC DNA]</scope>
    <source>
        <strain evidence="2">YM2019G1</strain>
    </source>
</reference>
<dbReference type="EMBL" id="VEPZ02001161">
    <property type="protein sequence ID" value="KAE8690159.1"/>
    <property type="molecule type" value="Genomic_DNA"/>
</dbReference>
<comment type="caution">
    <text evidence="2">The sequence shown here is derived from an EMBL/GenBank/DDBJ whole genome shotgun (WGS) entry which is preliminary data.</text>
</comment>
<feature type="domain" description="Reverse transcriptase Ty1/copia-type" evidence="1">
    <location>
        <begin position="250"/>
        <end position="335"/>
    </location>
</feature>
<name>A0A6A2ZFN7_HIBSY</name>
<gene>
    <name evidence="2" type="ORF">F3Y22_tig00110925pilonHSYRG00061</name>
</gene>
<evidence type="ECO:0000259" key="1">
    <source>
        <dbReference type="Pfam" id="PF07727"/>
    </source>
</evidence>
<dbReference type="CDD" id="cd09272">
    <property type="entry name" value="RNase_HI_RT_Ty1"/>
    <property type="match status" value="1"/>
</dbReference>
<dbReference type="InterPro" id="IPR013103">
    <property type="entry name" value="RVT_2"/>
</dbReference>
<protein>
    <recommendedName>
        <fullName evidence="1">Reverse transcriptase Ty1/copia-type domain-containing protein</fullName>
    </recommendedName>
</protein>